<dbReference type="EnsemblMetazoa" id="G19112.1">
    <property type="protein sequence ID" value="G19112.1:cds"/>
    <property type="gene ID" value="G19112"/>
</dbReference>
<dbReference type="PANTHER" id="PTHR31191">
    <property type="entry name" value="CENTROSOMAL PROTEIN CEP126"/>
    <property type="match status" value="1"/>
</dbReference>
<feature type="compositionally biased region" description="Polar residues" evidence="1">
    <location>
        <begin position="348"/>
        <end position="380"/>
    </location>
</feature>
<keyword evidence="3" id="KW-1185">Reference proteome</keyword>
<dbReference type="GO" id="GO:0097546">
    <property type="term" value="C:ciliary base"/>
    <property type="evidence" value="ECO:0007669"/>
    <property type="project" value="InterPro"/>
</dbReference>
<dbReference type="Pfam" id="PF15352">
    <property type="entry name" value="K1377"/>
    <property type="match status" value="1"/>
</dbReference>
<reference evidence="2" key="1">
    <citation type="submission" date="2022-08" db="UniProtKB">
        <authorList>
            <consortium name="EnsemblMetazoa"/>
        </authorList>
    </citation>
    <scope>IDENTIFICATION</scope>
    <source>
        <strain evidence="2">05x7-T-G4-1.051#20</strain>
    </source>
</reference>
<evidence type="ECO:0000313" key="3">
    <source>
        <dbReference type="Proteomes" id="UP000005408"/>
    </source>
</evidence>
<dbReference type="GO" id="GO:1905515">
    <property type="term" value="P:non-motile cilium assembly"/>
    <property type="evidence" value="ECO:0007669"/>
    <property type="project" value="InterPro"/>
</dbReference>
<dbReference type="GO" id="GO:0031122">
    <property type="term" value="P:cytoplasmic microtubule organization"/>
    <property type="evidence" value="ECO:0007669"/>
    <property type="project" value="InterPro"/>
</dbReference>
<evidence type="ECO:0000313" key="2">
    <source>
        <dbReference type="EnsemblMetazoa" id="G19112.1:cds"/>
    </source>
</evidence>
<feature type="compositionally biased region" description="Polar residues" evidence="1">
    <location>
        <begin position="115"/>
        <end position="142"/>
    </location>
</feature>
<feature type="region of interest" description="Disordered" evidence="1">
    <location>
        <begin position="320"/>
        <end position="380"/>
    </location>
</feature>
<feature type="region of interest" description="Disordered" evidence="1">
    <location>
        <begin position="492"/>
        <end position="524"/>
    </location>
</feature>
<feature type="region of interest" description="Disordered" evidence="1">
    <location>
        <begin position="1029"/>
        <end position="1050"/>
    </location>
</feature>
<dbReference type="GO" id="GO:0007052">
    <property type="term" value="P:mitotic spindle organization"/>
    <property type="evidence" value="ECO:0007669"/>
    <property type="project" value="InterPro"/>
</dbReference>
<feature type="compositionally biased region" description="Polar residues" evidence="1">
    <location>
        <begin position="456"/>
        <end position="471"/>
    </location>
</feature>
<protein>
    <submittedName>
        <fullName evidence="2">Uncharacterized protein</fullName>
    </submittedName>
</protein>
<sequence length="1185" mass="131115">MGNDGKLKEKQRIEQLKQLQTDEVGDAVAKAKKLSVETNKRRKAQATKRKLEQQREEKRRQQILSRRREEQREATEKYQRSHVPSRPPSGRSHSSRKNVPSPNRTLEDTLRLVRGNSSLQRQNSGSSTGSHQSPRQTYTTDALNRPYFNKYSNFHSPVIQNDRARTSSAQDKLHNRSLRNLNNSKSLFEQKLEQQQRQLVDQQKKVFNDFNEAVQKEINHGENEADDSVSLSSADSLEDSMEESPAKSQQQNNYNNNHVQNEQVIHTKSSLQDTHQSVRDISFHLNSAYGQSNGVGYPDRNEKIDSYSLEQTWANSNYPPSSVAVSRPEVQKTQVSEGKDRPKVQLRAWSTPSPIDSHHSSAANTHITNNNPYSSRPSMTAVTSTTAFGDRNSQRSYVQSNGWRDENQFNGMSDRAFDGNVGGTGSQNPSSNGYGDTVGMNVRNGNDVTRGYTNGYMYSSENSKSAQPSGNGNRGNDAGASRAMEFLQTVTNTPENADNRVTNSDKEAVAAPATESKPSRVPRPVSAVRIQKVQYNVIPPPSSNEETVQAPSGVQGVEKAESGRNGGVQKVEINPKPPQVFINTTSGDQPQVRQVTQVKFAASVVNGGVNMNSYGKMNVQPLPNKPLVIGVSDVKKENPVPVKVTRKAKDDVDLVVRNQTEAEEEVNSGVKGILKRPGSKLKKAGSTGSVNSMDVKDSIEIARIHMHHHHPKQVPRKKSVRFADIHYPSDAEEEPDTGSENSANGHGNSSRPISAKVTSHTPKSQSQAPRAMSAGHRPQVKHKSTIRPQAAAHIITHNNSQASAMLNAQKVADKKVAVVNNNFMSKVPTSLTPAYTEATVYTVPGVKINYTKPTSGMMPRQEEINYSGKENNVPMSSGSDVPVQHISMQGAVFDENGLRIDRTPTDEEINFLWEKVRTCLNRPGNQNQNVPVSEHQVMVSQPHVEPPRQSAHVAHQYIDGAALNKIVAANRAQQGLNSTSGAPSNTVASKNGDQTYARRYGLLQQRKQQNPNSLNKGPVVSQRQFVSMHNGPVYSNNEPSQNPSYQPPQDVSESMAAFLTAEHLAQHSMSESQIQNAMDQAQRNQQVVVANKPTQKIPTALSIEEQRLLESLDRLNERLKITEFPGSLLQENPQPVPVVSQPDPQQFVYTGAFKGKQPLNSQRRLTESARGGYRGGVRQQIYRYP</sequence>
<feature type="compositionally biased region" description="Polar residues" evidence="1">
    <location>
        <begin position="738"/>
        <end position="768"/>
    </location>
</feature>
<feature type="region of interest" description="Disordered" evidence="1">
    <location>
        <begin position="728"/>
        <end position="779"/>
    </location>
</feature>
<name>A0A8W8JG98_MAGGI</name>
<feature type="compositionally biased region" description="Polar residues" evidence="1">
    <location>
        <begin position="492"/>
        <end position="502"/>
    </location>
</feature>
<feature type="compositionally biased region" description="Basic and acidic residues" evidence="1">
    <location>
        <begin position="49"/>
        <end position="79"/>
    </location>
</feature>
<dbReference type="Proteomes" id="UP000005408">
    <property type="component" value="Unassembled WGS sequence"/>
</dbReference>
<proteinExistence type="predicted"/>
<organism evidence="2 3">
    <name type="scientific">Magallana gigas</name>
    <name type="common">Pacific oyster</name>
    <name type="synonym">Crassostrea gigas</name>
    <dbReference type="NCBI Taxonomy" id="29159"/>
    <lineage>
        <taxon>Eukaryota</taxon>
        <taxon>Metazoa</taxon>
        <taxon>Spiralia</taxon>
        <taxon>Lophotrochozoa</taxon>
        <taxon>Mollusca</taxon>
        <taxon>Bivalvia</taxon>
        <taxon>Autobranchia</taxon>
        <taxon>Pteriomorphia</taxon>
        <taxon>Ostreida</taxon>
        <taxon>Ostreoidea</taxon>
        <taxon>Ostreidae</taxon>
        <taxon>Magallana</taxon>
    </lineage>
</organism>
<dbReference type="AlphaFoldDB" id="A0A8W8JG98"/>
<feature type="region of interest" description="Disordered" evidence="1">
    <location>
        <begin position="219"/>
        <end position="254"/>
    </location>
</feature>
<dbReference type="InterPro" id="IPR028257">
    <property type="entry name" value="CEP126"/>
</dbReference>
<dbReference type="PANTHER" id="PTHR31191:SF4">
    <property type="entry name" value="CENTROSOMAL PROTEIN OF 126 KDA"/>
    <property type="match status" value="1"/>
</dbReference>
<feature type="region of interest" description="Disordered" evidence="1">
    <location>
        <begin position="163"/>
        <end position="182"/>
    </location>
</feature>
<feature type="compositionally biased region" description="Low complexity" evidence="1">
    <location>
        <begin position="81"/>
        <end position="92"/>
    </location>
</feature>
<feature type="region of interest" description="Disordered" evidence="1">
    <location>
        <begin position="35"/>
        <end position="144"/>
    </location>
</feature>
<evidence type="ECO:0000256" key="1">
    <source>
        <dbReference type="SAM" id="MobiDB-lite"/>
    </source>
</evidence>
<feature type="region of interest" description="Disordered" evidence="1">
    <location>
        <begin position="413"/>
        <end position="479"/>
    </location>
</feature>
<dbReference type="GO" id="GO:0005813">
    <property type="term" value="C:centrosome"/>
    <property type="evidence" value="ECO:0007669"/>
    <property type="project" value="InterPro"/>
</dbReference>
<accession>A0A8W8JG98</accession>